<dbReference type="GO" id="GO:0020037">
    <property type="term" value="F:heme binding"/>
    <property type="evidence" value="ECO:0007669"/>
    <property type="project" value="InterPro"/>
</dbReference>
<dbReference type="InterPro" id="IPR006067">
    <property type="entry name" value="NO2/SO3_Rdtase_4Fe4S_dom"/>
</dbReference>
<evidence type="ECO:0000256" key="3">
    <source>
        <dbReference type="ARBA" id="ARBA00022723"/>
    </source>
</evidence>
<dbReference type="InterPro" id="IPR036136">
    <property type="entry name" value="Nit/Sulf_reduc_fer-like_dom_sf"/>
</dbReference>
<dbReference type="InterPro" id="IPR045854">
    <property type="entry name" value="NO2/SO3_Rdtase_4Fe4S_sf"/>
</dbReference>
<evidence type="ECO:0000256" key="4">
    <source>
        <dbReference type="ARBA" id="ARBA00023002"/>
    </source>
</evidence>
<dbReference type="EMBL" id="FOXM01000015">
    <property type="protein sequence ID" value="SFQ26753.1"/>
    <property type="molecule type" value="Genomic_DNA"/>
</dbReference>
<keyword evidence="10" id="KW-1185">Reference proteome</keyword>
<dbReference type="GO" id="GO:0046872">
    <property type="term" value="F:metal ion binding"/>
    <property type="evidence" value="ECO:0007669"/>
    <property type="project" value="UniProtKB-KW"/>
</dbReference>
<dbReference type="FunFam" id="3.30.413.10:FF:000020">
    <property type="entry name" value="Sulfite reductase"/>
    <property type="match status" value="1"/>
</dbReference>
<proteinExistence type="predicted"/>
<dbReference type="Pfam" id="PF01077">
    <property type="entry name" value="NIR_SIR"/>
    <property type="match status" value="2"/>
</dbReference>
<name>A0A1I5X446_9GAMM</name>
<evidence type="ECO:0000256" key="6">
    <source>
        <dbReference type="ARBA" id="ARBA00023014"/>
    </source>
</evidence>
<feature type="domain" description="Nitrite/sulphite reductase 4Fe-4S" evidence="7">
    <location>
        <begin position="148"/>
        <end position="302"/>
    </location>
</feature>
<dbReference type="Proteomes" id="UP000243084">
    <property type="component" value="Unassembled WGS sequence"/>
</dbReference>
<feature type="domain" description="Nitrite/sulphite reductase 4Fe-4S" evidence="7">
    <location>
        <begin position="440"/>
        <end position="576"/>
    </location>
</feature>
<evidence type="ECO:0000256" key="1">
    <source>
        <dbReference type="ARBA" id="ARBA00022485"/>
    </source>
</evidence>
<reference evidence="10" key="1">
    <citation type="submission" date="2016-10" db="EMBL/GenBank/DDBJ databases">
        <authorList>
            <person name="Varghese N."/>
            <person name="Submissions S."/>
        </authorList>
    </citation>
    <scope>NUCLEOTIDE SEQUENCE [LARGE SCALE GENOMIC DNA]</scope>
    <source>
        <strain evidence="10">JCM 18195</strain>
    </source>
</reference>
<evidence type="ECO:0000256" key="2">
    <source>
        <dbReference type="ARBA" id="ARBA00022617"/>
    </source>
</evidence>
<keyword evidence="4" id="KW-0560">Oxidoreductase</keyword>
<dbReference type="SUPFAM" id="SSF56014">
    <property type="entry name" value="Nitrite and sulphite reductase 4Fe-4S domain-like"/>
    <property type="match status" value="2"/>
</dbReference>
<evidence type="ECO:0000313" key="10">
    <source>
        <dbReference type="Proteomes" id="UP000243084"/>
    </source>
</evidence>
<dbReference type="GO" id="GO:0016491">
    <property type="term" value="F:oxidoreductase activity"/>
    <property type="evidence" value="ECO:0007669"/>
    <property type="project" value="UniProtKB-KW"/>
</dbReference>
<evidence type="ECO:0000259" key="7">
    <source>
        <dbReference type="Pfam" id="PF01077"/>
    </source>
</evidence>
<feature type="domain" description="Nitrite/Sulfite reductase ferredoxin-like" evidence="8">
    <location>
        <begin position="376"/>
        <end position="427"/>
    </location>
</feature>
<dbReference type="AlphaFoldDB" id="A0A1I5X446"/>
<dbReference type="Gene3D" id="3.30.413.10">
    <property type="entry name" value="Sulfite Reductase Hemoprotein, domain 1"/>
    <property type="match status" value="2"/>
</dbReference>
<dbReference type="PANTHER" id="PTHR32439">
    <property type="entry name" value="FERREDOXIN--NITRITE REDUCTASE, CHLOROPLASTIC"/>
    <property type="match status" value="1"/>
</dbReference>
<organism evidence="9 10">
    <name type="scientific">Geopseudomonas sagittaria</name>
    <dbReference type="NCBI Taxonomy" id="1135990"/>
    <lineage>
        <taxon>Bacteria</taxon>
        <taxon>Pseudomonadati</taxon>
        <taxon>Pseudomonadota</taxon>
        <taxon>Gammaproteobacteria</taxon>
        <taxon>Pseudomonadales</taxon>
        <taxon>Pseudomonadaceae</taxon>
        <taxon>Geopseudomonas</taxon>
    </lineage>
</organism>
<sequence>MRATDAPCGPAIAPQRAPQFADSLRADHYMYVYDEYDQRIIEERVAQFRGQTARYLAGELGEEEFRPLRLQNGLYVQRHAPMLRVCVPYGLLSAPQLRMLAKLARDYDKNYAHISTRQNVQYNWPKLEDVPDMLAELASVQMHAIQTSGNCIRNVTTDQFAGVAADEVIDPRPWCEIIRQWATFHPEFAHLPRKFKIAVNGSAADRAAIEVHDIGLEPVRNAAGELGFRVLVGGGLGRTPIVGSFINEFLPWQHLLTYLEAILRVYNRYGRRDNKYKARIKILVKALTPEVFAERVAAEWAHLKDGPATLTDAELQRVAQHFVDPAYQALQDQSAALAALDAEHPGFARWRSRNVVAHKKPGYAAVTLSLKPTGIAPGDVTDKQFDAIADLAERYSFGEARTSHEQNIILADVEQAQLFALWNELRELGLATPNIGLLTDIICCPGGDFCSLANAKSIPIAEAIQRRFDDLDYVFDLGEIDLNISGCMNACGHHHIGNIGILGVDKKGEEFYQVSLGGEAGRNASLGQILGPSFAQDDMADVIAKVIEVYVEKRNEDERFIDTFRRIGIETFKERVYAKNH</sequence>
<dbReference type="GO" id="GO:0051539">
    <property type="term" value="F:4 iron, 4 sulfur cluster binding"/>
    <property type="evidence" value="ECO:0007669"/>
    <property type="project" value="UniProtKB-KW"/>
</dbReference>
<accession>A0A1I5X446</accession>
<keyword evidence="6" id="KW-0411">Iron-sulfur</keyword>
<keyword evidence="5" id="KW-0408">Iron</keyword>
<feature type="domain" description="Nitrite/Sulfite reductase ferredoxin-like" evidence="8">
    <location>
        <begin position="82"/>
        <end position="139"/>
    </location>
</feature>
<evidence type="ECO:0000256" key="5">
    <source>
        <dbReference type="ARBA" id="ARBA00023004"/>
    </source>
</evidence>
<keyword evidence="3" id="KW-0479">Metal-binding</keyword>
<dbReference type="PANTHER" id="PTHR32439:SF9">
    <property type="entry name" value="BLR3264 PROTEIN"/>
    <property type="match status" value="1"/>
</dbReference>
<dbReference type="Gene3D" id="3.90.480.10">
    <property type="entry name" value="Sulfite Reductase Hemoprotein,Domain 2"/>
    <property type="match status" value="1"/>
</dbReference>
<dbReference type="InterPro" id="IPR051329">
    <property type="entry name" value="NIR_SIR_4Fe-4S"/>
</dbReference>
<dbReference type="Pfam" id="PF03460">
    <property type="entry name" value="NIR_SIR_ferr"/>
    <property type="match status" value="2"/>
</dbReference>
<gene>
    <name evidence="9" type="ORF">SAMN05216229_11521</name>
</gene>
<dbReference type="InterPro" id="IPR005117">
    <property type="entry name" value="NiRdtase/SiRdtase_haem-b_fer"/>
</dbReference>
<keyword evidence="2" id="KW-0349">Heme</keyword>
<protein>
    <submittedName>
        <fullName evidence="9">Sulfite reductase (NADPH) hemoprotein beta-component</fullName>
    </submittedName>
</protein>
<dbReference type="FunFam" id="3.30.413.10:FF:000016">
    <property type="entry name" value="Sulfite reductase subunit beta"/>
    <property type="match status" value="1"/>
</dbReference>
<evidence type="ECO:0000313" key="9">
    <source>
        <dbReference type="EMBL" id="SFQ26753.1"/>
    </source>
</evidence>
<evidence type="ECO:0000259" key="8">
    <source>
        <dbReference type="Pfam" id="PF03460"/>
    </source>
</evidence>
<dbReference type="SUPFAM" id="SSF55124">
    <property type="entry name" value="Nitrite/Sulfite reductase N-terminal domain-like"/>
    <property type="match status" value="2"/>
</dbReference>
<keyword evidence="1" id="KW-0004">4Fe-4S</keyword>